<reference evidence="6 7" key="1">
    <citation type="journal article" date="2015" name="Proc. Natl. Acad. Sci. U.S.A.">
        <title>The resurrection genome of Boea hygrometrica: A blueprint for survival of dehydration.</title>
        <authorList>
            <person name="Xiao L."/>
            <person name="Yang G."/>
            <person name="Zhang L."/>
            <person name="Yang X."/>
            <person name="Zhao S."/>
            <person name="Ji Z."/>
            <person name="Zhou Q."/>
            <person name="Hu M."/>
            <person name="Wang Y."/>
            <person name="Chen M."/>
            <person name="Xu Y."/>
            <person name="Jin H."/>
            <person name="Xiao X."/>
            <person name="Hu G."/>
            <person name="Bao F."/>
            <person name="Hu Y."/>
            <person name="Wan P."/>
            <person name="Li L."/>
            <person name="Deng X."/>
            <person name="Kuang T."/>
            <person name="Xiang C."/>
            <person name="Zhu J.K."/>
            <person name="Oliver M.J."/>
            <person name="He Y."/>
        </authorList>
    </citation>
    <scope>NUCLEOTIDE SEQUENCE [LARGE SCALE GENOMIC DNA]</scope>
    <source>
        <strain evidence="7">cv. XS01</strain>
    </source>
</reference>
<evidence type="ECO:0000313" key="6">
    <source>
        <dbReference type="EMBL" id="KZV51555.1"/>
    </source>
</evidence>
<organism evidence="6 7">
    <name type="scientific">Dorcoceras hygrometricum</name>
    <dbReference type="NCBI Taxonomy" id="472368"/>
    <lineage>
        <taxon>Eukaryota</taxon>
        <taxon>Viridiplantae</taxon>
        <taxon>Streptophyta</taxon>
        <taxon>Embryophyta</taxon>
        <taxon>Tracheophyta</taxon>
        <taxon>Spermatophyta</taxon>
        <taxon>Magnoliopsida</taxon>
        <taxon>eudicotyledons</taxon>
        <taxon>Gunneridae</taxon>
        <taxon>Pentapetalae</taxon>
        <taxon>asterids</taxon>
        <taxon>lamiids</taxon>
        <taxon>Lamiales</taxon>
        <taxon>Gesneriaceae</taxon>
        <taxon>Didymocarpoideae</taxon>
        <taxon>Trichosporeae</taxon>
        <taxon>Loxocarpinae</taxon>
        <taxon>Dorcoceras</taxon>
    </lineage>
</organism>
<name>A0A2Z7CZ37_9LAMI</name>
<protein>
    <recommendedName>
        <fullName evidence="8">hAT-like transposase RNase-H fold domain-containing protein</fullName>
    </recommendedName>
</protein>
<dbReference type="EMBL" id="KQ991601">
    <property type="protein sequence ID" value="KZV51555.1"/>
    <property type="molecule type" value="Genomic_DNA"/>
</dbReference>
<keyword evidence="5" id="KW-0539">Nucleus</keyword>
<dbReference type="Proteomes" id="UP000250235">
    <property type="component" value="Unassembled WGS sequence"/>
</dbReference>
<dbReference type="PANTHER" id="PTHR46481:SF10">
    <property type="entry name" value="ZINC FINGER BED DOMAIN-CONTAINING PROTEIN 39"/>
    <property type="match status" value="1"/>
</dbReference>
<dbReference type="PANTHER" id="PTHR46481">
    <property type="entry name" value="ZINC FINGER BED DOMAIN-CONTAINING PROTEIN 4"/>
    <property type="match status" value="1"/>
</dbReference>
<keyword evidence="2" id="KW-0479">Metal-binding</keyword>
<dbReference type="AlphaFoldDB" id="A0A2Z7CZ37"/>
<dbReference type="InterPro" id="IPR052035">
    <property type="entry name" value="ZnF_BED_domain_contain"/>
</dbReference>
<dbReference type="SUPFAM" id="SSF53098">
    <property type="entry name" value="Ribonuclease H-like"/>
    <property type="match status" value="1"/>
</dbReference>
<evidence type="ECO:0008006" key="8">
    <source>
        <dbReference type="Google" id="ProtNLM"/>
    </source>
</evidence>
<evidence type="ECO:0000256" key="3">
    <source>
        <dbReference type="ARBA" id="ARBA00022771"/>
    </source>
</evidence>
<comment type="subcellular location">
    <subcellularLocation>
        <location evidence="1">Nucleus</location>
    </subcellularLocation>
</comment>
<dbReference type="InterPro" id="IPR012337">
    <property type="entry name" value="RNaseH-like_sf"/>
</dbReference>
<sequence length="206" mass="23983">MNYMVVTAGIEKFFSVVVDNASSNNTTIDYWKPRMKSEKSLSFEGKYLHMRCVCHILNLIVNDGLKKLDFSIKVIRNSVIFIHSSSSRLNKFREFAILAKFSIVSTVPMDVKTRWNATYKMLEVALNYRRVFERMVEEWFPFINYFHEAEKGKKRLGPPVADNWENAKAFVHFLKKFYDATLELSASKSPTSQLIYQSLIALQVEI</sequence>
<dbReference type="GO" id="GO:0008270">
    <property type="term" value="F:zinc ion binding"/>
    <property type="evidence" value="ECO:0007669"/>
    <property type="project" value="UniProtKB-KW"/>
</dbReference>
<evidence type="ECO:0000256" key="2">
    <source>
        <dbReference type="ARBA" id="ARBA00022723"/>
    </source>
</evidence>
<keyword evidence="7" id="KW-1185">Reference proteome</keyword>
<evidence type="ECO:0000313" key="7">
    <source>
        <dbReference type="Proteomes" id="UP000250235"/>
    </source>
</evidence>
<proteinExistence type="predicted"/>
<evidence type="ECO:0000256" key="1">
    <source>
        <dbReference type="ARBA" id="ARBA00004123"/>
    </source>
</evidence>
<dbReference type="OrthoDB" id="912790at2759"/>
<keyword evidence="4" id="KW-0862">Zinc</keyword>
<evidence type="ECO:0000256" key="4">
    <source>
        <dbReference type="ARBA" id="ARBA00022833"/>
    </source>
</evidence>
<gene>
    <name evidence="6" type="ORF">F511_05871</name>
</gene>
<keyword evidence="3" id="KW-0863">Zinc-finger</keyword>
<accession>A0A2Z7CZ37</accession>
<dbReference type="GO" id="GO:0005634">
    <property type="term" value="C:nucleus"/>
    <property type="evidence" value="ECO:0007669"/>
    <property type="project" value="UniProtKB-SubCell"/>
</dbReference>
<evidence type="ECO:0000256" key="5">
    <source>
        <dbReference type="ARBA" id="ARBA00023242"/>
    </source>
</evidence>